<protein>
    <submittedName>
        <fullName evidence="1">Uncharacterized protein</fullName>
    </submittedName>
</protein>
<comment type="caution">
    <text evidence="1">The sequence shown here is derived from an EMBL/GenBank/DDBJ whole genome shotgun (WGS) entry which is preliminary data.</text>
</comment>
<organism evidence="1">
    <name type="scientific">marine sediment metagenome</name>
    <dbReference type="NCBI Taxonomy" id="412755"/>
    <lineage>
        <taxon>unclassified sequences</taxon>
        <taxon>metagenomes</taxon>
        <taxon>ecological metagenomes</taxon>
    </lineage>
</organism>
<accession>X1RF75</accession>
<name>X1RF75_9ZZZZ</name>
<dbReference type="AlphaFoldDB" id="X1RF75"/>
<sequence>MTIDNDKFYRNGRGKLVKLVKNEFSNIEPEKYEGLNPWSKEGNSFNLVEQCRIAQANPKLARFLKEQVIEKKWNGHYTL</sequence>
<gene>
    <name evidence="1" type="ORF">S12H4_07860</name>
</gene>
<proteinExistence type="predicted"/>
<reference evidence="1" key="1">
    <citation type="journal article" date="2014" name="Front. Microbiol.">
        <title>High frequency of phylogenetically diverse reductive dehalogenase-homologous genes in deep subseafloor sedimentary metagenomes.</title>
        <authorList>
            <person name="Kawai M."/>
            <person name="Futagami T."/>
            <person name="Toyoda A."/>
            <person name="Takaki Y."/>
            <person name="Nishi S."/>
            <person name="Hori S."/>
            <person name="Arai W."/>
            <person name="Tsubouchi T."/>
            <person name="Morono Y."/>
            <person name="Uchiyama I."/>
            <person name="Ito T."/>
            <person name="Fujiyama A."/>
            <person name="Inagaki F."/>
            <person name="Takami H."/>
        </authorList>
    </citation>
    <scope>NUCLEOTIDE SEQUENCE</scope>
    <source>
        <strain evidence="1">Expedition CK06-06</strain>
    </source>
</reference>
<dbReference type="EMBL" id="BARW01002964">
    <property type="protein sequence ID" value="GAI61800.1"/>
    <property type="molecule type" value="Genomic_DNA"/>
</dbReference>
<evidence type="ECO:0000313" key="1">
    <source>
        <dbReference type="EMBL" id="GAI61800.1"/>
    </source>
</evidence>